<dbReference type="Gene3D" id="1.40.20.10">
    <property type="entry name" value="CHAD domain"/>
    <property type="match status" value="1"/>
</dbReference>
<dbReference type="AlphaFoldDB" id="B0RGS6"/>
<dbReference type="SMART" id="SM00880">
    <property type="entry name" value="CHAD"/>
    <property type="match status" value="1"/>
</dbReference>
<dbReference type="PANTHER" id="PTHR39339">
    <property type="entry name" value="SLR1444 PROTEIN"/>
    <property type="match status" value="1"/>
</dbReference>
<dbReference type="PROSITE" id="PS51707">
    <property type="entry name" value="CYTH"/>
    <property type="match status" value="1"/>
</dbReference>
<dbReference type="HOGENOM" id="CLU_026984_1_0_11"/>
<evidence type="ECO:0000313" key="3">
    <source>
        <dbReference type="EMBL" id="CAQ01259.1"/>
    </source>
</evidence>
<dbReference type="PROSITE" id="PS51708">
    <property type="entry name" value="CHAD"/>
    <property type="match status" value="1"/>
</dbReference>
<evidence type="ECO:0000259" key="2">
    <source>
        <dbReference type="PROSITE" id="PS51708"/>
    </source>
</evidence>
<organism evidence="3 4">
    <name type="scientific">Clavibacter sepedonicus</name>
    <name type="common">Clavibacter michiganensis subsp. sepedonicus</name>
    <dbReference type="NCBI Taxonomy" id="31964"/>
    <lineage>
        <taxon>Bacteria</taxon>
        <taxon>Bacillati</taxon>
        <taxon>Actinomycetota</taxon>
        <taxon>Actinomycetes</taxon>
        <taxon>Micrococcales</taxon>
        <taxon>Microbacteriaceae</taxon>
        <taxon>Clavibacter</taxon>
    </lineage>
</organism>
<dbReference type="SMART" id="SM01118">
    <property type="entry name" value="CYTH"/>
    <property type="match status" value="1"/>
</dbReference>
<dbReference type="KEGG" id="cms:CMS1143"/>
<dbReference type="eggNOG" id="COG5607">
    <property type="taxonomic scope" value="Bacteria"/>
</dbReference>
<dbReference type="STRING" id="31964.CMS1143"/>
<dbReference type="InterPro" id="IPR023577">
    <property type="entry name" value="CYTH_domain"/>
</dbReference>
<accession>B0RGS6</accession>
<dbReference type="Gene3D" id="2.40.320.10">
    <property type="entry name" value="Hypothetical Protein Pfu-838710-001"/>
    <property type="match status" value="1"/>
</dbReference>
<gene>
    <name evidence="3" type="ordered locus">CMS1143</name>
</gene>
<dbReference type="Proteomes" id="UP000001318">
    <property type="component" value="Chromosome"/>
</dbReference>
<proteinExistence type="predicted"/>
<evidence type="ECO:0000313" key="4">
    <source>
        <dbReference type="Proteomes" id="UP000001318"/>
    </source>
</evidence>
<feature type="domain" description="CHAD" evidence="2">
    <location>
        <begin position="238"/>
        <end position="527"/>
    </location>
</feature>
<feature type="domain" description="CYTH" evidence="1">
    <location>
        <begin position="12"/>
        <end position="217"/>
    </location>
</feature>
<dbReference type="InterPro" id="IPR033469">
    <property type="entry name" value="CYTH-like_dom_sf"/>
</dbReference>
<dbReference type="InterPro" id="IPR038186">
    <property type="entry name" value="CHAD_dom_sf"/>
</dbReference>
<dbReference type="CDD" id="cd07374">
    <property type="entry name" value="CYTH-like_Pase"/>
    <property type="match status" value="1"/>
</dbReference>
<keyword evidence="4" id="KW-1185">Reference proteome</keyword>
<dbReference type="Pfam" id="PF01928">
    <property type="entry name" value="CYTH"/>
    <property type="match status" value="1"/>
</dbReference>
<name>B0RGS6_CLASE</name>
<dbReference type="Pfam" id="PF05235">
    <property type="entry name" value="CHAD"/>
    <property type="match status" value="1"/>
</dbReference>
<dbReference type="eggNOG" id="COG3025">
    <property type="taxonomic scope" value="Bacteria"/>
</dbReference>
<dbReference type="EMBL" id="AM849034">
    <property type="protein sequence ID" value="CAQ01259.1"/>
    <property type="molecule type" value="Genomic_DNA"/>
</dbReference>
<dbReference type="PANTHER" id="PTHR39339:SF1">
    <property type="entry name" value="CHAD DOMAIN-CONTAINING PROTEIN"/>
    <property type="match status" value="1"/>
</dbReference>
<dbReference type="InterPro" id="IPR007899">
    <property type="entry name" value="CHAD_dom"/>
</dbReference>
<sequence>MRYTGRMVHTSSVEIERKYDVPDGVPVPAFAGIEGIAEARSAEPVTLVAVYLDTADHALADRRMILRRREGGHDAGWHVKLPADGGEGRTELGWPLQDGDGDDGAIPGPVLDQVAVHVRGRELTPLARLETVRTTVTLHDADGRAVAEFADDRVTGSDVRGGTVRAWHEWEVELLPDAPAKRKQRTALLDRIERHVLEVGARPSDSASKLARALGADALGRQAPAGPALRDPATLTRESPASDVARAILARGVRDLVAADPRVRADEHDAVHRMRVAVRRLRSALRTHQDVIDPAATAPVRAELTALGAVLGGARDMEVLRDRVVWSVVEHDTGTVPDHVGDALHDVLDERYRRARERVVRALSSARYLALLDDLDALVADPPLAHDASSPAGPALHAALRRDAERVGRRAAVAQEAVGEAARTEALHEVRKAAKRLRYAAEEVSGRTVTVLGRKTMRLATAAEEVHDELGEHRDGIAMQRILRDEARRLAARGEDAFALGVLHEAERLRTESALWRAERAIERLLATAVPGA</sequence>
<dbReference type="SUPFAM" id="SSF55154">
    <property type="entry name" value="CYTH-like phosphatases"/>
    <property type="match status" value="1"/>
</dbReference>
<reference evidence="3 4" key="1">
    <citation type="journal article" date="2008" name="J. Bacteriol.">
        <title>Genome of the actinomycete plant pathogen Clavibacter michiganensis subsp. sepedonicus suggests recent niche adaptation.</title>
        <authorList>
            <person name="Bentley S.D."/>
            <person name="Corton C."/>
            <person name="Brown S.E."/>
            <person name="Barron A."/>
            <person name="Clark L."/>
            <person name="Doggett J."/>
            <person name="Harris B."/>
            <person name="Ormond D."/>
            <person name="Quail M.A."/>
            <person name="May G."/>
            <person name="Francis D."/>
            <person name="Knudson D."/>
            <person name="Parkhill J."/>
            <person name="Ishimaru C.A."/>
        </authorList>
    </citation>
    <scope>NUCLEOTIDE SEQUENCE [LARGE SCALE GENOMIC DNA]</scope>
    <source>
        <strain evidence="4">ATCC 33113 / DSM 20744 / JCM 9667 / LMG 2889 / ICMP 2535 / C-1</strain>
    </source>
</reference>
<protein>
    <submittedName>
        <fullName evidence="3">Conserved hypothetical secreted protein</fullName>
    </submittedName>
</protein>
<evidence type="ECO:0000259" key="1">
    <source>
        <dbReference type="PROSITE" id="PS51707"/>
    </source>
</evidence>